<reference evidence="2" key="1">
    <citation type="submission" date="2020-11" db="EMBL/GenBank/DDBJ databases">
        <title>Sequencing the genomes of 1000 actinobacteria strains.</title>
        <authorList>
            <person name="Klenk H.-P."/>
        </authorList>
    </citation>
    <scope>NUCLEOTIDE SEQUENCE</scope>
    <source>
        <strain evidence="2">DSM 43175</strain>
    </source>
</reference>
<evidence type="ECO:0000313" key="2">
    <source>
        <dbReference type="EMBL" id="MBG6090267.1"/>
    </source>
</evidence>
<dbReference type="InterPro" id="IPR023353">
    <property type="entry name" value="LemA-like_dom_sf"/>
</dbReference>
<comment type="caution">
    <text evidence="2">The sequence shown here is derived from an EMBL/GenBank/DDBJ whole genome shotgun (WGS) entry which is preliminary data.</text>
</comment>
<proteinExistence type="predicted"/>
<evidence type="ECO:0000256" key="1">
    <source>
        <dbReference type="SAM" id="Phobius"/>
    </source>
</evidence>
<keyword evidence="1" id="KW-0812">Transmembrane</keyword>
<dbReference type="Proteomes" id="UP000614047">
    <property type="component" value="Unassembled WGS sequence"/>
</dbReference>
<keyword evidence="1" id="KW-1133">Transmembrane helix</keyword>
<gene>
    <name evidence="2" type="ORF">IW256_004380</name>
</gene>
<organism evidence="2 3">
    <name type="scientific">Actinomadura viridis</name>
    <dbReference type="NCBI Taxonomy" id="58110"/>
    <lineage>
        <taxon>Bacteria</taxon>
        <taxon>Bacillati</taxon>
        <taxon>Actinomycetota</taxon>
        <taxon>Actinomycetes</taxon>
        <taxon>Streptosporangiales</taxon>
        <taxon>Thermomonosporaceae</taxon>
        <taxon>Actinomadura</taxon>
    </lineage>
</organism>
<sequence length="181" mass="19928">MFPDWIIDVLFWIAVVFLVGVYVSWRATRLDRLHVRVETARAALDAALVRRAAVALELAASRQLDPATSLVLATAAHEARTADSDAREFAESDLSRALRAVVDQPDFTDTLKAKGDGQPVLDEMATASAKVVYARRFYNDAVSQARIARRKMLIRVLPLAGRAPLPGFFEIDDDPPVALRG</sequence>
<accession>A0A931DLK0</accession>
<keyword evidence="3" id="KW-1185">Reference proteome</keyword>
<keyword evidence="1" id="KW-0472">Membrane</keyword>
<name>A0A931DLK0_9ACTN</name>
<dbReference type="EMBL" id="JADOUA010000001">
    <property type="protein sequence ID" value="MBG6090267.1"/>
    <property type="molecule type" value="Genomic_DNA"/>
</dbReference>
<evidence type="ECO:0008006" key="4">
    <source>
        <dbReference type="Google" id="ProtNLM"/>
    </source>
</evidence>
<dbReference type="AlphaFoldDB" id="A0A931DLK0"/>
<protein>
    <recommendedName>
        <fullName evidence="4">LemA family protein</fullName>
    </recommendedName>
</protein>
<evidence type="ECO:0000313" key="3">
    <source>
        <dbReference type="Proteomes" id="UP000614047"/>
    </source>
</evidence>
<dbReference type="RefSeq" id="WP_197012748.1">
    <property type="nucleotide sequence ID" value="NZ_BAABES010000032.1"/>
</dbReference>
<feature type="transmembrane region" description="Helical" evidence="1">
    <location>
        <begin position="6"/>
        <end position="25"/>
    </location>
</feature>
<dbReference type="SUPFAM" id="SSF140478">
    <property type="entry name" value="LemA-like"/>
    <property type="match status" value="1"/>
</dbReference>
<dbReference type="Gene3D" id="1.20.1440.20">
    <property type="entry name" value="LemA-like domain"/>
    <property type="match status" value="1"/>
</dbReference>